<dbReference type="Gene3D" id="3.40.50.300">
    <property type="entry name" value="P-loop containing nucleotide triphosphate hydrolases"/>
    <property type="match status" value="1"/>
</dbReference>
<accession>A0A031JT26</accession>
<dbReference type="PATRIC" id="fig|158500.4.peg.4035"/>
<evidence type="ECO:0000259" key="2">
    <source>
        <dbReference type="Pfam" id="PF17289"/>
    </source>
</evidence>
<dbReference type="Pfam" id="PF17289">
    <property type="entry name" value="Terminase_6C"/>
    <property type="match status" value="1"/>
</dbReference>
<comment type="caution">
    <text evidence="3">The sequence shown here is derived from an EMBL/GenBank/DDBJ whole genome shotgun (WGS) entry which is preliminary data.</text>
</comment>
<keyword evidence="3" id="KW-0067">ATP-binding</keyword>
<protein>
    <submittedName>
        <fullName evidence="3">ATP-binding protein</fullName>
    </submittedName>
</protein>
<sequence>MSMLETPSPLSPERLTALPKELQAAVQAHSVWLQRARPDQVTPPGDWPIWMALAGRGWGKTRTGAEDVAWFGCKTAGARIAIIAPTFQDARDTCVEGESGLLAVLPKVCIDTWNRSMGELVLWNGTRYKLFSATEPERLRGPQHHRAWGDEVAAWPDPSAWDQMLFGLRLGTHPQVIATTTPKPTPLIKRIVRTSGAMVTRGSTFDNSDNLPAGTLAHLRDKYEGTRMGRQELFAELLEDVQGALWTTGALEECRLRGAPDMQRVVVAVDPSGTKGTTGVGKNKKAGDDIGIVVAGKGTDGRFYVLEDASCNLSPEGWAQRVKEAYDRWAADRVIAESNFGGAMVEAVLRTADKHIPVKMVTASRGKIVRAEPIAALYEQGKVSHCGILDALEDQMCAMTGAGYAGEGSPDRADAMVWALTELSTGEASIWDNL</sequence>
<dbReference type="InterPro" id="IPR027417">
    <property type="entry name" value="P-loop_NTPase"/>
</dbReference>
<reference evidence="3 4" key="1">
    <citation type="submission" date="2014-03" db="EMBL/GenBank/DDBJ databases">
        <title>Whole genome sequence of Novosphingobium resinovorum KF1.</title>
        <authorList>
            <person name="Gan H.M."/>
            <person name="Gan H.Y."/>
            <person name="Chew T.H."/>
            <person name="Savka M.A."/>
        </authorList>
    </citation>
    <scope>NUCLEOTIDE SEQUENCE [LARGE SCALE GENOMIC DNA]</scope>
    <source>
        <strain evidence="3 4">KF1</strain>
    </source>
</reference>
<feature type="domain" description="Terminase large subunit gp17-like C-terminal" evidence="2">
    <location>
        <begin position="268"/>
        <end position="421"/>
    </location>
</feature>
<dbReference type="GO" id="GO:0005524">
    <property type="term" value="F:ATP binding"/>
    <property type="evidence" value="ECO:0007669"/>
    <property type="project" value="UniProtKB-KW"/>
</dbReference>
<evidence type="ECO:0000313" key="4">
    <source>
        <dbReference type="Proteomes" id="UP000024329"/>
    </source>
</evidence>
<dbReference type="AlphaFoldDB" id="A0A031JT26"/>
<keyword evidence="3" id="KW-0547">Nucleotide-binding</keyword>
<dbReference type="InterPro" id="IPR035421">
    <property type="entry name" value="Terminase_6C"/>
</dbReference>
<evidence type="ECO:0000256" key="1">
    <source>
        <dbReference type="ARBA" id="ARBA00022612"/>
    </source>
</evidence>
<name>A0A031JT26_9SPHN</name>
<organism evidence="3 4">
    <name type="scientific">Novosphingobium resinovorum</name>
    <dbReference type="NCBI Taxonomy" id="158500"/>
    <lineage>
        <taxon>Bacteria</taxon>
        <taxon>Pseudomonadati</taxon>
        <taxon>Pseudomonadota</taxon>
        <taxon>Alphaproteobacteria</taxon>
        <taxon>Sphingomonadales</taxon>
        <taxon>Sphingomonadaceae</taxon>
        <taxon>Novosphingobium</taxon>
    </lineage>
</organism>
<proteinExistence type="predicted"/>
<keyword evidence="1" id="KW-1188">Viral release from host cell</keyword>
<gene>
    <name evidence="3" type="ORF">BV97_03964</name>
</gene>
<evidence type="ECO:0000313" key="3">
    <source>
        <dbReference type="EMBL" id="EZP79527.1"/>
    </source>
</evidence>
<dbReference type="EMBL" id="JFYZ01000024">
    <property type="protein sequence ID" value="EZP79527.1"/>
    <property type="molecule type" value="Genomic_DNA"/>
</dbReference>
<dbReference type="Gene3D" id="3.30.420.240">
    <property type="match status" value="1"/>
</dbReference>
<dbReference type="Pfam" id="PF03237">
    <property type="entry name" value="Terminase_6N"/>
    <property type="match status" value="1"/>
</dbReference>
<dbReference type="Proteomes" id="UP000024329">
    <property type="component" value="Unassembled WGS sequence"/>
</dbReference>
<dbReference type="eggNOG" id="COG5323">
    <property type="taxonomic scope" value="Bacteria"/>
</dbReference>